<evidence type="ECO:0000256" key="6">
    <source>
        <dbReference type="ARBA" id="ARBA00023180"/>
    </source>
</evidence>
<organism evidence="10 11">
    <name type="scientific">Staurois parvus</name>
    <dbReference type="NCBI Taxonomy" id="386267"/>
    <lineage>
        <taxon>Eukaryota</taxon>
        <taxon>Metazoa</taxon>
        <taxon>Chordata</taxon>
        <taxon>Craniata</taxon>
        <taxon>Vertebrata</taxon>
        <taxon>Euteleostomi</taxon>
        <taxon>Amphibia</taxon>
        <taxon>Batrachia</taxon>
        <taxon>Anura</taxon>
        <taxon>Neobatrachia</taxon>
        <taxon>Ranoidea</taxon>
        <taxon>Ranidae</taxon>
        <taxon>Staurois</taxon>
    </lineage>
</organism>
<feature type="compositionally biased region" description="Polar residues" evidence="7">
    <location>
        <begin position="218"/>
        <end position="233"/>
    </location>
</feature>
<comment type="caution">
    <text evidence="10">The sequence shown here is derived from an EMBL/GenBank/DDBJ whole genome shotgun (WGS) entry which is preliminary data.</text>
</comment>
<feature type="compositionally biased region" description="Polar residues" evidence="7">
    <location>
        <begin position="412"/>
        <end position="425"/>
    </location>
</feature>
<feature type="compositionally biased region" description="Basic and acidic residues" evidence="7">
    <location>
        <begin position="160"/>
        <end position="170"/>
    </location>
</feature>
<dbReference type="PROSITE" id="PS50986">
    <property type="entry name" value="MANSC"/>
    <property type="match status" value="1"/>
</dbReference>
<evidence type="ECO:0000313" key="11">
    <source>
        <dbReference type="Proteomes" id="UP001162483"/>
    </source>
</evidence>
<proteinExistence type="predicted"/>
<dbReference type="Proteomes" id="UP001162483">
    <property type="component" value="Unassembled WGS sequence"/>
</dbReference>
<dbReference type="EMBL" id="CATNWA010017306">
    <property type="protein sequence ID" value="CAI9599481.1"/>
    <property type="molecule type" value="Genomic_DNA"/>
</dbReference>
<evidence type="ECO:0000256" key="4">
    <source>
        <dbReference type="ARBA" id="ARBA00022989"/>
    </source>
</evidence>
<gene>
    <name evidence="10" type="ORF">SPARVUS_LOCUS12603391</name>
</gene>
<keyword evidence="11" id="KW-1185">Reference proteome</keyword>
<sequence>MTIDIENSVSQGARFTDPLKAASAEECVSACCSKLDSLGGRTCNLAVYDTRSNNMLQNCYLFMCPKTESCPMTPSPGVLSYSFLTEKGESNPDVTEEDLLDFPKNNGKVQNSLDKKLSPAVQATVPAEPEFEEDLSALDSVRKSSSSNVHSQSKTNEVNHLTKEDKADTPDRIASQLLHLANNIDKRLEKIEASYKESKDSKSDGLSVSSTDEKSMVEPTTTSRSKDSNTFSSHIKDTKLSKVIKKKPETLEVHYFTPELSTLAPSVRTLHRNSTAAHRPVPKTKPTFNPSTTPSKESKFAKKAPSSGTKNTKVLSHNSASSSGTDATMKNMQAGHLMITTQVPTTSAGHQAKSTLLVTRHNPSRTSLLKAAKSTLKDGNHLFTSKEVQEANRSVPELTLPEQQDAAPAGNNEDSPQNLDTLHTVSNDSEKSGLVAALVFGVMFLVLIIGLVSHKVSEARRRHQYTKLDYLINGMYVDT</sequence>
<feature type="region of interest" description="Disordered" evidence="7">
    <location>
        <begin position="89"/>
        <end position="170"/>
    </location>
</feature>
<evidence type="ECO:0000256" key="5">
    <source>
        <dbReference type="ARBA" id="ARBA00023136"/>
    </source>
</evidence>
<keyword evidence="3" id="KW-0732">Signal</keyword>
<accession>A0ABN9FSW4</accession>
<dbReference type="PANTHER" id="PTHR46876">
    <property type="entry name" value="LOW-DENSITY LIPOPROTEIN RECEPTOR-RELATED PROTEIN 11"/>
    <property type="match status" value="1"/>
</dbReference>
<evidence type="ECO:0000256" key="3">
    <source>
        <dbReference type="ARBA" id="ARBA00022729"/>
    </source>
</evidence>
<keyword evidence="4 8" id="KW-1133">Transmembrane helix</keyword>
<feature type="compositionally biased region" description="Low complexity" evidence="7">
    <location>
        <begin position="143"/>
        <end position="154"/>
    </location>
</feature>
<feature type="transmembrane region" description="Helical" evidence="8">
    <location>
        <begin position="433"/>
        <end position="452"/>
    </location>
</feature>
<feature type="region of interest" description="Disordered" evidence="7">
    <location>
        <begin position="403"/>
        <end position="425"/>
    </location>
</feature>
<evidence type="ECO:0000259" key="9">
    <source>
        <dbReference type="PROSITE" id="PS50986"/>
    </source>
</evidence>
<comment type="subcellular location">
    <subcellularLocation>
        <location evidence="1">Membrane</location>
        <topology evidence="1">Single-pass type I membrane protein</topology>
    </subcellularLocation>
</comment>
<keyword evidence="6" id="KW-0325">Glycoprotein</keyword>
<dbReference type="InterPro" id="IPR011106">
    <property type="entry name" value="MANSC_N"/>
</dbReference>
<feature type="region of interest" description="Disordered" evidence="7">
    <location>
        <begin position="195"/>
        <end position="234"/>
    </location>
</feature>
<keyword evidence="2 8" id="KW-0812">Transmembrane</keyword>
<evidence type="ECO:0000256" key="1">
    <source>
        <dbReference type="ARBA" id="ARBA00004479"/>
    </source>
</evidence>
<evidence type="ECO:0000313" key="10">
    <source>
        <dbReference type="EMBL" id="CAI9599481.1"/>
    </source>
</evidence>
<reference evidence="10" key="1">
    <citation type="submission" date="2023-05" db="EMBL/GenBank/DDBJ databases">
        <authorList>
            <person name="Stuckert A."/>
        </authorList>
    </citation>
    <scope>NUCLEOTIDE SEQUENCE</scope>
</reference>
<evidence type="ECO:0000256" key="8">
    <source>
        <dbReference type="SAM" id="Phobius"/>
    </source>
</evidence>
<dbReference type="Pfam" id="PF07502">
    <property type="entry name" value="MANEC"/>
    <property type="match status" value="1"/>
</dbReference>
<feature type="compositionally biased region" description="Polar residues" evidence="7">
    <location>
        <begin position="286"/>
        <end position="295"/>
    </location>
</feature>
<evidence type="ECO:0000256" key="7">
    <source>
        <dbReference type="SAM" id="MobiDB-lite"/>
    </source>
</evidence>
<name>A0ABN9FSW4_9NEOB</name>
<dbReference type="PANTHER" id="PTHR46876:SF3">
    <property type="entry name" value="MANSC DOMAIN CONTAINING 1"/>
    <property type="match status" value="1"/>
</dbReference>
<feature type="region of interest" description="Disordered" evidence="7">
    <location>
        <begin position="273"/>
        <end position="327"/>
    </location>
</feature>
<feature type="compositionally biased region" description="Polar residues" evidence="7">
    <location>
        <begin position="306"/>
        <end position="327"/>
    </location>
</feature>
<keyword evidence="5 8" id="KW-0472">Membrane</keyword>
<feature type="domain" description="MANSC" evidence="9">
    <location>
        <begin position="1"/>
        <end position="81"/>
    </location>
</feature>
<protein>
    <recommendedName>
        <fullName evidence="9">MANSC domain-containing protein</fullName>
    </recommendedName>
</protein>
<dbReference type="InterPro" id="IPR013980">
    <property type="entry name" value="MANSC_dom"/>
</dbReference>
<dbReference type="SMART" id="SM00765">
    <property type="entry name" value="MANEC"/>
    <property type="match status" value="1"/>
</dbReference>
<evidence type="ECO:0000256" key="2">
    <source>
        <dbReference type="ARBA" id="ARBA00022692"/>
    </source>
</evidence>